<evidence type="ECO:0000313" key="1">
    <source>
        <dbReference type="EMBL" id="RYC69230.1"/>
    </source>
</evidence>
<gene>
    <name evidence="1" type="ORF">EQG79_17715</name>
</gene>
<dbReference type="AlphaFoldDB" id="A0A4Q2UNQ3"/>
<dbReference type="PROSITE" id="PS51257">
    <property type="entry name" value="PROKAR_LIPOPROTEIN"/>
    <property type="match status" value="1"/>
</dbReference>
<keyword evidence="2" id="KW-1185">Reference proteome</keyword>
<dbReference type="Proteomes" id="UP000290407">
    <property type="component" value="Unassembled WGS sequence"/>
</dbReference>
<accession>A0A4Q2UNQ3</accession>
<proteinExistence type="predicted"/>
<dbReference type="Pfam" id="PF14054">
    <property type="entry name" value="DUF4249"/>
    <property type="match status" value="1"/>
</dbReference>
<organism evidence="1 2">
    <name type="scientific">Spirosoma sordidisoli</name>
    <dbReference type="NCBI Taxonomy" id="2502893"/>
    <lineage>
        <taxon>Bacteria</taxon>
        <taxon>Pseudomonadati</taxon>
        <taxon>Bacteroidota</taxon>
        <taxon>Cytophagia</taxon>
        <taxon>Cytophagales</taxon>
        <taxon>Cytophagaceae</taxon>
        <taxon>Spirosoma</taxon>
    </lineage>
</organism>
<reference evidence="1 2" key="1">
    <citation type="submission" date="2019-01" db="EMBL/GenBank/DDBJ databases">
        <title>Spirosoma flava sp. nov., a propanil-degrading bacterium isolated from herbicide-contaminated soil.</title>
        <authorList>
            <person name="Zhang L."/>
            <person name="Jiang J.-D."/>
        </authorList>
    </citation>
    <scope>NUCLEOTIDE SEQUENCE [LARGE SCALE GENOMIC DNA]</scope>
    <source>
        <strain evidence="1 2">TY50</strain>
    </source>
</reference>
<name>A0A4Q2UNQ3_9BACT</name>
<evidence type="ECO:0000313" key="2">
    <source>
        <dbReference type="Proteomes" id="UP000290407"/>
    </source>
</evidence>
<dbReference type="InterPro" id="IPR025345">
    <property type="entry name" value="DUF4249"/>
</dbReference>
<dbReference type="EMBL" id="SBLB01000004">
    <property type="protein sequence ID" value="RYC69230.1"/>
    <property type="molecule type" value="Genomic_DNA"/>
</dbReference>
<sequence length="289" mass="31975">MVRAGLVFFFSWLLVGCLKTTDSIDPNRLAADRQSKLYVLCFISPQDTLLTAKVAMSEPQIIATLEPTLLVKTATVTLSDGQASIPLLYSDSLGYYVTRPLGRFRIRAGQTYQLTVSMGDDRRVQATATVPPAIPIGQVRIDSSILAQTGNRTSIRYTTTIDWASPGGLNYYRGWGELTQTIQTQQGRLPETRISRPDFFVLRENNTGPGPYSTTGSFTLTVTPGSLVRTARTRFGLFNTDQNYYQYHATLREQLNTPNSLFAGTPVLFSNMEGGYGVFAAYNATYISR</sequence>
<comment type="caution">
    <text evidence="1">The sequence shown here is derived from an EMBL/GenBank/DDBJ whole genome shotgun (WGS) entry which is preliminary data.</text>
</comment>
<protein>
    <submittedName>
        <fullName evidence="1">DUF4249 domain-containing protein</fullName>
    </submittedName>
</protein>
<dbReference type="RefSeq" id="WP_129602925.1">
    <property type="nucleotide sequence ID" value="NZ_SBLB01000004.1"/>
</dbReference>